<evidence type="ECO:0000313" key="2">
    <source>
        <dbReference type="EnsemblPlants" id="Solyc07g008825.1.1"/>
    </source>
</evidence>
<accession>A0A3Q7H4I0</accession>
<dbReference type="AlphaFoldDB" id="A0A3Q7H4I0"/>
<name>A0A3Q7H4I0_SOLLC</name>
<evidence type="ECO:0000313" key="3">
    <source>
        <dbReference type="Proteomes" id="UP000004994"/>
    </source>
</evidence>
<dbReference type="Proteomes" id="UP000004994">
    <property type="component" value="Chromosome 7"/>
</dbReference>
<dbReference type="EnsemblPlants" id="Solyc07g008825.1.1">
    <property type="protein sequence ID" value="Solyc07g008825.1.1"/>
    <property type="gene ID" value="Solyc07g008825.1"/>
</dbReference>
<dbReference type="InParanoid" id="A0A3Q7H4I0"/>
<dbReference type="Gramene" id="Solyc07g008825.1.1">
    <property type="protein sequence ID" value="Solyc07g008825.1.1"/>
    <property type="gene ID" value="Solyc07g008825.1"/>
</dbReference>
<organism evidence="2">
    <name type="scientific">Solanum lycopersicum</name>
    <name type="common">Tomato</name>
    <name type="synonym">Lycopersicon esculentum</name>
    <dbReference type="NCBI Taxonomy" id="4081"/>
    <lineage>
        <taxon>Eukaryota</taxon>
        <taxon>Viridiplantae</taxon>
        <taxon>Streptophyta</taxon>
        <taxon>Embryophyta</taxon>
        <taxon>Tracheophyta</taxon>
        <taxon>Spermatophyta</taxon>
        <taxon>Magnoliopsida</taxon>
        <taxon>eudicotyledons</taxon>
        <taxon>Gunneridae</taxon>
        <taxon>Pentapetalae</taxon>
        <taxon>asterids</taxon>
        <taxon>lamiids</taxon>
        <taxon>Solanales</taxon>
        <taxon>Solanaceae</taxon>
        <taxon>Solanoideae</taxon>
        <taxon>Solaneae</taxon>
        <taxon>Solanum</taxon>
        <taxon>Solanum subgen. Lycopersicon</taxon>
    </lineage>
</organism>
<keyword evidence="3" id="KW-1185">Reference proteome</keyword>
<keyword evidence="1" id="KW-0812">Transmembrane</keyword>
<proteinExistence type="predicted"/>
<sequence length="143" mass="16392">MQMLLDYMGYNASSAEDTEPAAYVAKVFLGFPFKACILLLTFQHRACVRLYVSCIANRQSLPTVSHPIDQETDLDDSIGRLRRIKSEPLWLHTINQRRHTIESSKSVSRSVRCEIDIENLDGKNGKEIAKTKTKKHHMNLLYL</sequence>
<reference evidence="2" key="1">
    <citation type="journal article" date="2012" name="Nature">
        <title>The tomato genome sequence provides insights into fleshy fruit evolution.</title>
        <authorList>
            <consortium name="Tomato Genome Consortium"/>
        </authorList>
    </citation>
    <scope>NUCLEOTIDE SEQUENCE [LARGE SCALE GENOMIC DNA]</scope>
    <source>
        <strain evidence="2">cv. Heinz 1706</strain>
    </source>
</reference>
<keyword evidence="1" id="KW-0472">Membrane</keyword>
<reference evidence="2" key="2">
    <citation type="submission" date="2019-01" db="UniProtKB">
        <authorList>
            <consortium name="EnsemblPlants"/>
        </authorList>
    </citation>
    <scope>IDENTIFICATION</scope>
    <source>
        <strain evidence="2">cv. Heinz 1706</strain>
    </source>
</reference>
<protein>
    <submittedName>
        <fullName evidence="2">Uncharacterized protein</fullName>
    </submittedName>
</protein>
<evidence type="ECO:0000256" key="1">
    <source>
        <dbReference type="SAM" id="Phobius"/>
    </source>
</evidence>
<keyword evidence="1" id="KW-1133">Transmembrane helix</keyword>
<feature type="transmembrane region" description="Helical" evidence="1">
    <location>
        <begin position="20"/>
        <end position="42"/>
    </location>
</feature>